<sequence length="302" mass="34777">MNIQLLTIVCSDCNKTHEINIDIDTLTEAQIKGTEQFSAKFTCPEIAVMYKVIGVVFDFTVNNLKDNSPQHVRDSIANQLKEEWGGLDFEDKLQRFIKLNHAFYGTPDEYYQLLRPIVSSYCCGNFYPSITSAGALGERILNRLVLKTRDYFKSSQYYDLSIQKSSNWPTLIKALIEWKVISEDIGDAFTKLKKYRNDSIHYNAGYDFEGNSYEAIKLLLEIVDKQFNYLNRKDLFWAFDCPGEVLVRTSALSDPFVKEFVLPYCRLITPFCEPMATPPIRGKNTPLKPLSDEDFIKIRSSK</sequence>
<keyword evidence="2" id="KW-1185">Reference proteome</keyword>
<reference evidence="1 2" key="1">
    <citation type="submission" date="2018-01" db="EMBL/GenBank/DDBJ databases">
        <title>A novel member of the phylum Bacteroidetes isolated from glacier ice.</title>
        <authorList>
            <person name="Liu Q."/>
            <person name="Xin Y.-H."/>
        </authorList>
    </citation>
    <scope>NUCLEOTIDE SEQUENCE [LARGE SCALE GENOMIC DNA]</scope>
    <source>
        <strain evidence="1 2">RB1R16</strain>
    </source>
</reference>
<evidence type="ECO:0000313" key="2">
    <source>
        <dbReference type="Proteomes" id="UP000239872"/>
    </source>
</evidence>
<dbReference type="AlphaFoldDB" id="A0A2S7SYF7"/>
<evidence type="ECO:0000313" key="1">
    <source>
        <dbReference type="EMBL" id="PQJ11959.1"/>
    </source>
</evidence>
<organism evidence="1 2">
    <name type="scientific">Flavipsychrobacter stenotrophus</name>
    <dbReference type="NCBI Taxonomy" id="2077091"/>
    <lineage>
        <taxon>Bacteria</taxon>
        <taxon>Pseudomonadati</taxon>
        <taxon>Bacteroidota</taxon>
        <taxon>Chitinophagia</taxon>
        <taxon>Chitinophagales</taxon>
        <taxon>Chitinophagaceae</taxon>
        <taxon>Flavipsychrobacter</taxon>
    </lineage>
</organism>
<name>A0A2S7SYF7_9BACT</name>
<dbReference type="EMBL" id="PPSL01000002">
    <property type="protein sequence ID" value="PQJ11959.1"/>
    <property type="molecule type" value="Genomic_DNA"/>
</dbReference>
<dbReference type="RefSeq" id="WP_105038839.1">
    <property type="nucleotide sequence ID" value="NZ_PPSL01000002.1"/>
</dbReference>
<dbReference type="Proteomes" id="UP000239872">
    <property type="component" value="Unassembled WGS sequence"/>
</dbReference>
<comment type="caution">
    <text evidence="1">The sequence shown here is derived from an EMBL/GenBank/DDBJ whole genome shotgun (WGS) entry which is preliminary data.</text>
</comment>
<accession>A0A2S7SYF7</accession>
<evidence type="ECO:0008006" key="3">
    <source>
        <dbReference type="Google" id="ProtNLM"/>
    </source>
</evidence>
<gene>
    <name evidence="1" type="ORF">CJD36_009205</name>
</gene>
<protein>
    <recommendedName>
        <fullName evidence="3">DUF4145 domain-containing protein</fullName>
    </recommendedName>
</protein>
<proteinExistence type="predicted"/>
<dbReference type="OrthoDB" id="3773419at2"/>